<comment type="caution">
    <text evidence="1">The sequence shown here is derived from an EMBL/GenBank/DDBJ whole genome shotgun (WGS) entry which is preliminary data.</text>
</comment>
<dbReference type="GO" id="GO:0006281">
    <property type="term" value="P:DNA repair"/>
    <property type="evidence" value="ECO:0007669"/>
    <property type="project" value="InterPro"/>
</dbReference>
<dbReference type="AlphaFoldDB" id="A0AAX1UN94"/>
<reference evidence="1 2" key="1">
    <citation type="submission" date="2018-08" db="EMBL/GenBank/DDBJ databases">
        <title>Draft genome sequence of Rhodobacter sphaeroides FY.</title>
        <authorList>
            <person name="Rayyan A."/>
            <person name="Meyer T.E."/>
            <person name="Kyndt J.A."/>
        </authorList>
    </citation>
    <scope>NUCLEOTIDE SEQUENCE [LARGE SCALE GENOMIC DNA]</scope>
    <source>
        <strain evidence="1 2">FY</strain>
    </source>
</reference>
<dbReference type="EMBL" id="QWGP01000005">
    <property type="protein sequence ID" value="RHZ96481.1"/>
    <property type="molecule type" value="Genomic_DNA"/>
</dbReference>
<name>A0AAX1UN94_CERSP</name>
<accession>A0AAX1UN94</accession>
<dbReference type="GO" id="GO:0006310">
    <property type="term" value="P:DNA recombination"/>
    <property type="evidence" value="ECO:0007669"/>
    <property type="project" value="InterPro"/>
</dbReference>
<dbReference type="Proteomes" id="UP000266305">
    <property type="component" value="Unassembled WGS sequence"/>
</dbReference>
<proteinExistence type="predicted"/>
<evidence type="ECO:0000313" key="1">
    <source>
        <dbReference type="EMBL" id="RHZ96481.1"/>
    </source>
</evidence>
<dbReference type="SUPFAM" id="SSF103084">
    <property type="entry name" value="Holliday junction resolvase RusA"/>
    <property type="match status" value="1"/>
</dbReference>
<evidence type="ECO:0000313" key="2">
    <source>
        <dbReference type="Proteomes" id="UP000266305"/>
    </source>
</evidence>
<dbReference type="InterPro" id="IPR036614">
    <property type="entry name" value="RusA-like_sf"/>
</dbReference>
<dbReference type="GO" id="GO:0000287">
    <property type="term" value="F:magnesium ion binding"/>
    <property type="evidence" value="ECO:0007669"/>
    <property type="project" value="InterPro"/>
</dbReference>
<sequence length="137" mass="15566">MERPMQTISFTIPGKPFAWRRARSHGKIRFKDKATEAHEATLQAIALQHFPVPLEGPVKLTVRAVFKIPVSWSKKKAAALFGRPHTQKPDLSNLIKHVEDGLNRIAWVDDGQIAKYGESEKVWGDKDEMIVWVEPQS</sequence>
<dbReference type="Gene3D" id="3.30.1330.70">
    <property type="entry name" value="Holliday junction resolvase RusA"/>
    <property type="match status" value="1"/>
</dbReference>
<dbReference type="InterPro" id="IPR008822">
    <property type="entry name" value="Endonuclease_RusA-like"/>
</dbReference>
<organism evidence="1 2">
    <name type="scientific">Cereibacter sphaeroides</name>
    <name type="common">Rhodobacter sphaeroides</name>
    <dbReference type="NCBI Taxonomy" id="1063"/>
    <lineage>
        <taxon>Bacteria</taxon>
        <taxon>Pseudomonadati</taxon>
        <taxon>Pseudomonadota</taxon>
        <taxon>Alphaproteobacteria</taxon>
        <taxon>Rhodobacterales</taxon>
        <taxon>Paracoccaceae</taxon>
        <taxon>Cereibacter</taxon>
    </lineage>
</organism>
<protein>
    <submittedName>
        <fullName evidence="1">RusA family crossover junction endodeoxyribonuclease</fullName>
    </submittedName>
</protein>
<gene>
    <name evidence="1" type="ORF">D1114_07160</name>
</gene>
<dbReference type="Pfam" id="PF05866">
    <property type="entry name" value="RusA"/>
    <property type="match status" value="1"/>
</dbReference>